<feature type="compositionally biased region" description="Basic and acidic residues" evidence="1">
    <location>
        <begin position="346"/>
        <end position="355"/>
    </location>
</feature>
<feature type="compositionally biased region" description="Basic residues" evidence="1">
    <location>
        <begin position="410"/>
        <end position="425"/>
    </location>
</feature>
<evidence type="ECO:0000256" key="1">
    <source>
        <dbReference type="SAM" id="MobiDB-lite"/>
    </source>
</evidence>
<organism evidence="3 4">
    <name type="scientific">Rhypophila decipiens</name>
    <dbReference type="NCBI Taxonomy" id="261697"/>
    <lineage>
        <taxon>Eukaryota</taxon>
        <taxon>Fungi</taxon>
        <taxon>Dikarya</taxon>
        <taxon>Ascomycota</taxon>
        <taxon>Pezizomycotina</taxon>
        <taxon>Sordariomycetes</taxon>
        <taxon>Sordariomycetidae</taxon>
        <taxon>Sordariales</taxon>
        <taxon>Naviculisporaceae</taxon>
        <taxon>Rhypophila</taxon>
    </lineage>
</organism>
<dbReference type="AlphaFoldDB" id="A0AAN6YDD9"/>
<gene>
    <name evidence="3" type="ORF">QBC37DRAFT_372910</name>
</gene>
<feature type="region of interest" description="Disordered" evidence="1">
    <location>
        <begin position="380"/>
        <end position="425"/>
    </location>
</feature>
<evidence type="ECO:0000256" key="2">
    <source>
        <dbReference type="SAM" id="Phobius"/>
    </source>
</evidence>
<keyword evidence="2" id="KW-1133">Transmembrane helix</keyword>
<feature type="region of interest" description="Disordered" evidence="1">
    <location>
        <begin position="293"/>
        <end position="355"/>
    </location>
</feature>
<reference evidence="3" key="2">
    <citation type="submission" date="2023-05" db="EMBL/GenBank/DDBJ databases">
        <authorList>
            <consortium name="Lawrence Berkeley National Laboratory"/>
            <person name="Steindorff A."/>
            <person name="Hensen N."/>
            <person name="Bonometti L."/>
            <person name="Westerberg I."/>
            <person name="Brannstrom I.O."/>
            <person name="Guillou S."/>
            <person name="Cros-Aarteil S."/>
            <person name="Calhoun S."/>
            <person name="Haridas S."/>
            <person name="Kuo A."/>
            <person name="Mondo S."/>
            <person name="Pangilinan J."/>
            <person name="Riley R."/>
            <person name="Labutti K."/>
            <person name="Andreopoulos B."/>
            <person name="Lipzen A."/>
            <person name="Chen C."/>
            <person name="Yanf M."/>
            <person name="Daum C."/>
            <person name="Ng V."/>
            <person name="Clum A."/>
            <person name="Ohm R."/>
            <person name="Martin F."/>
            <person name="Silar P."/>
            <person name="Natvig D."/>
            <person name="Lalanne C."/>
            <person name="Gautier V."/>
            <person name="Ament-Velasquez S.L."/>
            <person name="Kruys A."/>
            <person name="Hutchinson M.I."/>
            <person name="Powell A.J."/>
            <person name="Barry K."/>
            <person name="Miller A.N."/>
            <person name="Grigoriev I.V."/>
            <person name="Debuchy R."/>
            <person name="Gladieux P."/>
            <person name="Thoren M.H."/>
            <person name="Johannesson H."/>
        </authorList>
    </citation>
    <scope>NUCLEOTIDE SEQUENCE</scope>
    <source>
        <strain evidence="3">PSN293</strain>
    </source>
</reference>
<name>A0AAN6YDD9_9PEZI</name>
<reference evidence="3" key="1">
    <citation type="journal article" date="2023" name="Mol. Phylogenet. Evol.">
        <title>Genome-scale phylogeny and comparative genomics of the fungal order Sordariales.</title>
        <authorList>
            <person name="Hensen N."/>
            <person name="Bonometti L."/>
            <person name="Westerberg I."/>
            <person name="Brannstrom I.O."/>
            <person name="Guillou S."/>
            <person name="Cros-Aarteil S."/>
            <person name="Calhoun S."/>
            <person name="Haridas S."/>
            <person name="Kuo A."/>
            <person name="Mondo S."/>
            <person name="Pangilinan J."/>
            <person name="Riley R."/>
            <person name="LaButti K."/>
            <person name="Andreopoulos B."/>
            <person name="Lipzen A."/>
            <person name="Chen C."/>
            <person name="Yan M."/>
            <person name="Daum C."/>
            <person name="Ng V."/>
            <person name="Clum A."/>
            <person name="Steindorff A."/>
            <person name="Ohm R.A."/>
            <person name="Martin F."/>
            <person name="Silar P."/>
            <person name="Natvig D.O."/>
            <person name="Lalanne C."/>
            <person name="Gautier V."/>
            <person name="Ament-Velasquez S.L."/>
            <person name="Kruys A."/>
            <person name="Hutchinson M.I."/>
            <person name="Powell A.J."/>
            <person name="Barry K."/>
            <person name="Miller A.N."/>
            <person name="Grigoriev I.V."/>
            <person name="Debuchy R."/>
            <person name="Gladieux P."/>
            <person name="Hiltunen Thoren M."/>
            <person name="Johannesson H."/>
        </authorList>
    </citation>
    <scope>NUCLEOTIDE SEQUENCE</scope>
    <source>
        <strain evidence="3">PSN293</strain>
    </source>
</reference>
<protein>
    <recommendedName>
        <fullName evidence="5">Transmembrane protein</fullName>
    </recommendedName>
</protein>
<feature type="compositionally biased region" description="Basic and acidic residues" evidence="1">
    <location>
        <begin position="80"/>
        <end position="91"/>
    </location>
</feature>
<feature type="compositionally biased region" description="Basic and acidic residues" evidence="1">
    <location>
        <begin position="152"/>
        <end position="165"/>
    </location>
</feature>
<comment type="caution">
    <text evidence="3">The sequence shown here is derived from an EMBL/GenBank/DDBJ whole genome shotgun (WGS) entry which is preliminary data.</text>
</comment>
<feature type="region of interest" description="Disordered" evidence="1">
    <location>
        <begin position="147"/>
        <end position="172"/>
    </location>
</feature>
<sequence length="497" mass="52662">MTTSTSPTVSSETIPSISPTGGVANIMANLKLESSRSEINLLALGVLGLVVTMGIVIWIGVGCKLRSAELHRKGQQPRSHRPEEKDRDNKEGAANISRMSSTTKLLKSSLLASSFGGSGLDDPGMMPPVLKKTGLALPKLVSALSRSKAKFGRRDDKKKGDDTKNGTETGPRLFEEVFPQPSVTCTVRHPSSQFPSGEHDKPVSRFWIGPHQHDLVPGPPTVLPVSVPPVPDSSRRGSISTAASEFLGRARSKSNAIITDTILPPVQAQMDLLTEIGRRVSVGVQAGVGSVIRRGSAEDRQRTTDDHGEGGYGYSLPQHQEVVGGPSVADDGLSSSTGETGSLTPPEERYLRDLESGRVLPVPTISTRETDAVVIASGSSRAFDQPGGGTSSAVGGPPRDVGGGGLVRRTNVRPRGGRRQHHVHQRKQVSFVDGFVSGPSVGTGSGSDAGGRRLAAGFSFLRRGSGEARRPVDEEMAGHNGLEEDPRKKEQRFLELV</sequence>
<feature type="compositionally biased region" description="Basic and acidic residues" evidence="1">
    <location>
        <begin position="295"/>
        <end position="309"/>
    </location>
</feature>
<keyword evidence="4" id="KW-1185">Reference proteome</keyword>
<evidence type="ECO:0000313" key="3">
    <source>
        <dbReference type="EMBL" id="KAK4214532.1"/>
    </source>
</evidence>
<feature type="transmembrane region" description="Helical" evidence="2">
    <location>
        <begin position="41"/>
        <end position="61"/>
    </location>
</feature>
<accession>A0AAN6YDD9</accession>
<keyword evidence="2" id="KW-0472">Membrane</keyword>
<proteinExistence type="predicted"/>
<keyword evidence="2" id="KW-0812">Transmembrane</keyword>
<feature type="compositionally biased region" description="Basic and acidic residues" evidence="1">
    <location>
        <begin position="464"/>
        <end position="497"/>
    </location>
</feature>
<dbReference type="EMBL" id="MU858092">
    <property type="protein sequence ID" value="KAK4214532.1"/>
    <property type="molecule type" value="Genomic_DNA"/>
</dbReference>
<feature type="region of interest" description="Disordered" evidence="1">
    <location>
        <begin position="70"/>
        <end position="99"/>
    </location>
</feature>
<evidence type="ECO:0008006" key="5">
    <source>
        <dbReference type="Google" id="ProtNLM"/>
    </source>
</evidence>
<dbReference type="Proteomes" id="UP001301769">
    <property type="component" value="Unassembled WGS sequence"/>
</dbReference>
<evidence type="ECO:0000313" key="4">
    <source>
        <dbReference type="Proteomes" id="UP001301769"/>
    </source>
</evidence>
<feature type="region of interest" description="Disordered" evidence="1">
    <location>
        <begin position="463"/>
        <end position="497"/>
    </location>
</feature>
<feature type="compositionally biased region" description="Low complexity" evidence="1">
    <location>
        <begin position="332"/>
        <end position="344"/>
    </location>
</feature>